<dbReference type="EMBL" id="JARKIE010000619">
    <property type="protein sequence ID" value="KAJ7624165.1"/>
    <property type="molecule type" value="Genomic_DNA"/>
</dbReference>
<protein>
    <submittedName>
        <fullName evidence="1">Uncharacterized protein</fullName>
    </submittedName>
</protein>
<evidence type="ECO:0000313" key="2">
    <source>
        <dbReference type="Proteomes" id="UP001221757"/>
    </source>
</evidence>
<name>A0AAD7FH68_MYCRO</name>
<reference evidence="1" key="1">
    <citation type="submission" date="2023-03" db="EMBL/GenBank/DDBJ databases">
        <title>Massive genome expansion in bonnet fungi (Mycena s.s.) driven by repeated elements and novel gene families across ecological guilds.</title>
        <authorList>
            <consortium name="Lawrence Berkeley National Laboratory"/>
            <person name="Harder C.B."/>
            <person name="Miyauchi S."/>
            <person name="Viragh M."/>
            <person name="Kuo A."/>
            <person name="Thoen E."/>
            <person name="Andreopoulos B."/>
            <person name="Lu D."/>
            <person name="Skrede I."/>
            <person name="Drula E."/>
            <person name="Henrissat B."/>
            <person name="Morin E."/>
            <person name="Kohler A."/>
            <person name="Barry K."/>
            <person name="LaButti K."/>
            <person name="Morin E."/>
            <person name="Salamov A."/>
            <person name="Lipzen A."/>
            <person name="Mereny Z."/>
            <person name="Hegedus B."/>
            <person name="Baldrian P."/>
            <person name="Stursova M."/>
            <person name="Weitz H."/>
            <person name="Taylor A."/>
            <person name="Grigoriev I.V."/>
            <person name="Nagy L.G."/>
            <person name="Martin F."/>
            <person name="Kauserud H."/>
        </authorList>
    </citation>
    <scope>NUCLEOTIDE SEQUENCE</scope>
    <source>
        <strain evidence="1">CBHHK067</strain>
    </source>
</reference>
<organism evidence="1 2">
    <name type="scientific">Mycena rosella</name>
    <name type="common">Pink bonnet</name>
    <name type="synonym">Agaricus rosellus</name>
    <dbReference type="NCBI Taxonomy" id="1033263"/>
    <lineage>
        <taxon>Eukaryota</taxon>
        <taxon>Fungi</taxon>
        <taxon>Dikarya</taxon>
        <taxon>Basidiomycota</taxon>
        <taxon>Agaricomycotina</taxon>
        <taxon>Agaricomycetes</taxon>
        <taxon>Agaricomycetidae</taxon>
        <taxon>Agaricales</taxon>
        <taxon>Marasmiineae</taxon>
        <taxon>Mycenaceae</taxon>
        <taxon>Mycena</taxon>
    </lineage>
</organism>
<keyword evidence="2" id="KW-1185">Reference proteome</keyword>
<proteinExistence type="predicted"/>
<sequence>MRGVPVEHTDWLRRRYANRTSRVSFGDFVSEPFVVDAGLDQGDPHSGFGYLVYNSDLAEVPRASKGEAAVVFVDDNTVITTGYTFKSTHKKIRSIIQRSGGVDEWAKDHNALFGPAKYQLLDAS</sequence>
<accession>A0AAD7FH68</accession>
<dbReference type="AlphaFoldDB" id="A0AAD7FH68"/>
<evidence type="ECO:0000313" key="1">
    <source>
        <dbReference type="EMBL" id="KAJ7624165.1"/>
    </source>
</evidence>
<gene>
    <name evidence="1" type="ORF">B0H17DRAFT_963907</name>
</gene>
<dbReference type="Proteomes" id="UP001221757">
    <property type="component" value="Unassembled WGS sequence"/>
</dbReference>
<comment type="caution">
    <text evidence="1">The sequence shown here is derived from an EMBL/GenBank/DDBJ whole genome shotgun (WGS) entry which is preliminary data.</text>
</comment>